<keyword evidence="1" id="KW-0732">Signal</keyword>
<proteinExistence type="predicted"/>
<evidence type="ECO:0008006" key="4">
    <source>
        <dbReference type="Google" id="ProtNLM"/>
    </source>
</evidence>
<dbReference type="Proteomes" id="UP001227192">
    <property type="component" value="Unassembled WGS sequence"/>
</dbReference>
<accession>A0AAI9TEV1</accession>
<gene>
    <name evidence="2" type="ORF">VN97_g7849</name>
</gene>
<reference evidence="2" key="2">
    <citation type="journal article" date="2016" name="Fungal Biol.">
        <title>Ochratoxin A production by Penicillium thymicola.</title>
        <authorList>
            <person name="Nguyen H.D.T."/>
            <person name="McMullin D.R."/>
            <person name="Ponomareva E."/>
            <person name="Riley R."/>
            <person name="Pomraning K.R."/>
            <person name="Baker S.E."/>
            <person name="Seifert K.A."/>
        </authorList>
    </citation>
    <scope>NUCLEOTIDE SEQUENCE</scope>
    <source>
        <strain evidence="2">DAOM 180753</strain>
    </source>
</reference>
<keyword evidence="3" id="KW-1185">Reference proteome</keyword>
<name>A0AAI9TEV1_PENTH</name>
<evidence type="ECO:0000313" key="2">
    <source>
        <dbReference type="EMBL" id="KAJ9485508.1"/>
    </source>
</evidence>
<dbReference type="EMBL" id="LACB01000262">
    <property type="protein sequence ID" value="KAJ9485508.1"/>
    <property type="molecule type" value="Genomic_DNA"/>
</dbReference>
<evidence type="ECO:0000256" key="1">
    <source>
        <dbReference type="SAM" id="SignalP"/>
    </source>
</evidence>
<sequence length="130" mass="14560">MDGSPDLASHASFLSLLLIFSRQASSSNEYQLGLRAPFIIFVLTPSRCQHGFAPEHFALWVLCTLLNKTPIIVIQVLQFLPVQNKAPVTFRHKLGQKVHWDIGRYAPSQTCISGPRRISIVKITMYSPPS</sequence>
<feature type="signal peptide" evidence="1">
    <location>
        <begin position="1"/>
        <end position="26"/>
    </location>
</feature>
<organism evidence="2 3">
    <name type="scientific">Penicillium thymicola</name>
    <dbReference type="NCBI Taxonomy" id="293382"/>
    <lineage>
        <taxon>Eukaryota</taxon>
        <taxon>Fungi</taxon>
        <taxon>Dikarya</taxon>
        <taxon>Ascomycota</taxon>
        <taxon>Pezizomycotina</taxon>
        <taxon>Eurotiomycetes</taxon>
        <taxon>Eurotiomycetidae</taxon>
        <taxon>Eurotiales</taxon>
        <taxon>Aspergillaceae</taxon>
        <taxon>Penicillium</taxon>
    </lineage>
</organism>
<protein>
    <recommendedName>
        <fullName evidence="4">Secreted protein</fullName>
    </recommendedName>
</protein>
<feature type="chain" id="PRO_5042486767" description="Secreted protein" evidence="1">
    <location>
        <begin position="27"/>
        <end position="130"/>
    </location>
</feature>
<reference evidence="2" key="1">
    <citation type="submission" date="2015-06" db="EMBL/GenBank/DDBJ databases">
        <authorList>
            <person name="Nguyen H."/>
        </authorList>
    </citation>
    <scope>NUCLEOTIDE SEQUENCE</scope>
    <source>
        <strain evidence="2">DAOM 180753</strain>
    </source>
</reference>
<comment type="caution">
    <text evidence="2">The sequence shown here is derived from an EMBL/GenBank/DDBJ whole genome shotgun (WGS) entry which is preliminary data.</text>
</comment>
<evidence type="ECO:0000313" key="3">
    <source>
        <dbReference type="Proteomes" id="UP001227192"/>
    </source>
</evidence>
<dbReference type="AlphaFoldDB" id="A0AAI9TEV1"/>